<feature type="non-terminal residue" evidence="13">
    <location>
        <position position="1"/>
    </location>
</feature>
<sequence>FQIQAEGRSRIAQVEYMNSESALEAFNSSPDRRIFGGAILQIYFESSISQSNPFSFSQSVYSMSKDISIHSQHLYDITAIDQTPQVQYISNSSNPQLIPSPPPRFTPFNPQPSLLKPLQPSLLTPPQLEIQSQIPICPEDKKNEEKICNEEIQISTISSTSQPAIFSSTLVSAENVNMNEKEKENENENHIHDQDNQISPASSSNSIQDRNSQQLQVAYGIDVMNSEERNVIFNTSWKKLNFKVINKLGSGSFGEVWSVEHIEKQKQMAWKEMKYQSQKEKQDVINEVRIARDSYNIFLKQHSSFLQVVIPYGFFVEELEAKAYLVMEYCEGGDLQKYIQDMKKSGSMIGVEDAWNFIEQLLSPIQQFHENRIIHGDLKPSNILLSKDNKVKLAKFGIARELKDEKAYFTTHGAGTRLLAV</sequence>
<evidence type="ECO:0000256" key="10">
    <source>
        <dbReference type="ARBA" id="ARBA00048977"/>
    </source>
</evidence>
<dbReference type="PANTHER" id="PTHR11042:SF160">
    <property type="entry name" value="EUKARYOTIC TRANSLATION INITIATION FACTOR 2-ALPHA KINASE 1"/>
    <property type="match status" value="1"/>
</dbReference>
<dbReference type="InterPro" id="IPR011009">
    <property type="entry name" value="Kinase-like_dom_sf"/>
</dbReference>
<dbReference type="InterPro" id="IPR050339">
    <property type="entry name" value="CC_SR_Kinase"/>
</dbReference>
<evidence type="ECO:0000256" key="11">
    <source>
        <dbReference type="SAM" id="MobiDB-lite"/>
    </source>
</evidence>
<dbReference type="GO" id="GO:0017148">
    <property type="term" value="P:negative regulation of translation"/>
    <property type="evidence" value="ECO:0007669"/>
    <property type="project" value="UniProtKB-KW"/>
</dbReference>
<dbReference type="AlphaFoldDB" id="A0A5J4U5A4"/>
<dbReference type="GO" id="GO:0005524">
    <property type="term" value="F:ATP binding"/>
    <property type="evidence" value="ECO:0007669"/>
    <property type="project" value="UniProtKB-KW"/>
</dbReference>
<reference evidence="13 14" key="1">
    <citation type="submission" date="2019-03" db="EMBL/GenBank/DDBJ databases">
        <title>Single cell metagenomics reveals metabolic interactions within the superorganism composed of flagellate Streblomastix strix and complex community of Bacteroidetes bacteria on its surface.</title>
        <authorList>
            <person name="Treitli S.C."/>
            <person name="Kolisko M."/>
            <person name="Husnik F."/>
            <person name="Keeling P."/>
            <person name="Hampl V."/>
        </authorList>
    </citation>
    <scope>NUCLEOTIDE SEQUENCE [LARGE SCALE GENOMIC DNA]</scope>
    <source>
        <strain evidence="13">ST1C</strain>
    </source>
</reference>
<dbReference type="InterPro" id="IPR008271">
    <property type="entry name" value="Ser/Thr_kinase_AS"/>
</dbReference>
<evidence type="ECO:0000256" key="9">
    <source>
        <dbReference type="ARBA" id="ARBA00048659"/>
    </source>
</evidence>
<keyword evidence="7" id="KW-0652">Protein synthesis inhibitor</keyword>
<evidence type="ECO:0000256" key="6">
    <source>
        <dbReference type="ARBA" id="ARBA00022840"/>
    </source>
</evidence>
<gene>
    <name evidence="13" type="ORF">EZS28_039648</name>
</gene>
<dbReference type="EMBL" id="SNRW01021182">
    <property type="protein sequence ID" value="KAA6364825.1"/>
    <property type="molecule type" value="Genomic_DNA"/>
</dbReference>
<dbReference type="OrthoDB" id="5979581at2759"/>
<feature type="compositionally biased region" description="Basic and acidic residues" evidence="11">
    <location>
        <begin position="179"/>
        <end position="195"/>
    </location>
</feature>
<dbReference type="GO" id="GO:0005634">
    <property type="term" value="C:nucleus"/>
    <property type="evidence" value="ECO:0007669"/>
    <property type="project" value="TreeGrafter"/>
</dbReference>
<protein>
    <recommendedName>
        <fullName evidence="1">non-specific serine/threonine protein kinase</fullName>
        <ecNumber evidence="1">2.7.11.1</ecNumber>
    </recommendedName>
</protein>
<feature type="compositionally biased region" description="Polar residues" evidence="11">
    <location>
        <begin position="196"/>
        <end position="209"/>
    </location>
</feature>
<evidence type="ECO:0000256" key="2">
    <source>
        <dbReference type="ARBA" id="ARBA00022527"/>
    </source>
</evidence>
<organism evidence="13 14">
    <name type="scientific">Streblomastix strix</name>
    <dbReference type="NCBI Taxonomy" id="222440"/>
    <lineage>
        <taxon>Eukaryota</taxon>
        <taxon>Metamonada</taxon>
        <taxon>Preaxostyla</taxon>
        <taxon>Oxymonadida</taxon>
        <taxon>Streblomastigidae</taxon>
        <taxon>Streblomastix</taxon>
    </lineage>
</organism>
<dbReference type="Proteomes" id="UP000324800">
    <property type="component" value="Unassembled WGS sequence"/>
</dbReference>
<dbReference type="EC" id="2.7.11.1" evidence="1"/>
<keyword evidence="6" id="KW-0067">ATP-binding</keyword>
<dbReference type="SUPFAM" id="SSF56112">
    <property type="entry name" value="Protein kinase-like (PK-like)"/>
    <property type="match status" value="1"/>
</dbReference>
<evidence type="ECO:0000256" key="1">
    <source>
        <dbReference type="ARBA" id="ARBA00012513"/>
    </source>
</evidence>
<evidence type="ECO:0000256" key="8">
    <source>
        <dbReference type="ARBA" id="ARBA00037982"/>
    </source>
</evidence>
<evidence type="ECO:0000256" key="5">
    <source>
        <dbReference type="ARBA" id="ARBA00022777"/>
    </source>
</evidence>
<dbReference type="InterPro" id="IPR000719">
    <property type="entry name" value="Prot_kinase_dom"/>
</dbReference>
<dbReference type="GO" id="GO:0004694">
    <property type="term" value="F:eukaryotic translation initiation factor 2alpha kinase activity"/>
    <property type="evidence" value="ECO:0007669"/>
    <property type="project" value="TreeGrafter"/>
</dbReference>
<dbReference type="PROSITE" id="PS50011">
    <property type="entry name" value="PROTEIN_KINASE_DOM"/>
    <property type="match status" value="1"/>
</dbReference>
<accession>A0A5J4U5A4</accession>
<proteinExistence type="inferred from homology"/>
<dbReference type="SMART" id="SM00220">
    <property type="entry name" value="S_TKc"/>
    <property type="match status" value="1"/>
</dbReference>
<keyword evidence="3" id="KW-0808">Transferase</keyword>
<keyword evidence="4" id="KW-0547">Nucleotide-binding</keyword>
<comment type="catalytic activity">
    <reaction evidence="10">
        <text>L-seryl-[protein] + ATP = O-phospho-L-seryl-[protein] + ADP + H(+)</text>
        <dbReference type="Rhea" id="RHEA:17989"/>
        <dbReference type="Rhea" id="RHEA-COMP:9863"/>
        <dbReference type="Rhea" id="RHEA-COMP:11604"/>
        <dbReference type="ChEBI" id="CHEBI:15378"/>
        <dbReference type="ChEBI" id="CHEBI:29999"/>
        <dbReference type="ChEBI" id="CHEBI:30616"/>
        <dbReference type="ChEBI" id="CHEBI:83421"/>
        <dbReference type="ChEBI" id="CHEBI:456216"/>
        <dbReference type="EC" id="2.7.11.1"/>
    </reaction>
    <physiologicalReaction direction="left-to-right" evidence="10">
        <dbReference type="Rhea" id="RHEA:17990"/>
    </physiologicalReaction>
</comment>
<comment type="caution">
    <text evidence="13">The sequence shown here is derived from an EMBL/GenBank/DDBJ whole genome shotgun (WGS) entry which is preliminary data.</text>
</comment>
<keyword evidence="5 13" id="KW-0418">Kinase</keyword>
<evidence type="ECO:0000256" key="7">
    <source>
        <dbReference type="ARBA" id="ARBA00023193"/>
    </source>
</evidence>
<name>A0A5J4U5A4_9EUKA</name>
<evidence type="ECO:0000256" key="4">
    <source>
        <dbReference type="ARBA" id="ARBA00022741"/>
    </source>
</evidence>
<dbReference type="PROSITE" id="PS00108">
    <property type="entry name" value="PROTEIN_KINASE_ST"/>
    <property type="match status" value="1"/>
</dbReference>
<feature type="domain" description="Protein kinase" evidence="12">
    <location>
        <begin position="242"/>
        <end position="421"/>
    </location>
</feature>
<dbReference type="Gene3D" id="1.10.510.10">
    <property type="entry name" value="Transferase(Phosphotransferase) domain 1"/>
    <property type="match status" value="1"/>
</dbReference>
<keyword evidence="2" id="KW-0723">Serine/threonine-protein kinase</keyword>
<feature type="region of interest" description="Disordered" evidence="11">
    <location>
        <begin position="179"/>
        <end position="209"/>
    </location>
</feature>
<evidence type="ECO:0000256" key="3">
    <source>
        <dbReference type="ARBA" id="ARBA00022679"/>
    </source>
</evidence>
<evidence type="ECO:0000313" key="14">
    <source>
        <dbReference type="Proteomes" id="UP000324800"/>
    </source>
</evidence>
<dbReference type="Pfam" id="PF00069">
    <property type="entry name" value="Pkinase"/>
    <property type="match status" value="1"/>
</dbReference>
<comment type="similarity">
    <text evidence="8">Belongs to the protein kinase superfamily. Ser/Thr protein kinase family. GCN2 subfamily.</text>
</comment>
<evidence type="ECO:0000313" key="13">
    <source>
        <dbReference type="EMBL" id="KAA6364825.1"/>
    </source>
</evidence>
<dbReference type="PANTHER" id="PTHR11042">
    <property type="entry name" value="EUKARYOTIC TRANSLATION INITIATION FACTOR 2-ALPHA KINASE EIF2-ALPHA KINASE -RELATED"/>
    <property type="match status" value="1"/>
</dbReference>
<comment type="catalytic activity">
    <reaction evidence="9">
        <text>L-threonyl-[protein] + ATP = O-phospho-L-threonyl-[protein] + ADP + H(+)</text>
        <dbReference type="Rhea" id="RHEA:46608"/>
        <dbReference type="Rhea" id="RHEA-COMP:11060"/>
        <dbReference type="Rhea" id="RHEA-COMP:11605"/>
        <dbReference type="ChEBI" id="CHEBI:15378"/>
        <dbReference type="ChEBI" id="CHEBI:30013"/>
        <dbReference type="ChEBI" id="CHEBI:30616"/>
        <dbReference type="ChEBI" id="CHEBI:61977"/>
        <dbReference type="ChEBI" id="CHEBI:456216"/>
        <dbReference type="EC" id="2.7.11.1"/>
    </reaction>
    <physiologicalReaction direction="left-to-right" evidence="9">
        <dbReference type="Rhea" id="RHEA:46609"/>
    </physiologicalReaction>
</comment>
<evidence type="ECO:0000259" key="12">
    <source>
        <dbReference type="PROSITE" id="PS50011"/>
    </source>
</evidence>
<dbReference type="GO" id="GO:0005737">
    <property type="term" value="C:cytoplasm"/>
    <property type="evidence" value="ECO:0007669"/>
    <property type="project" value="TreeGrafter"/>
</dbReference>